<dbReference type="InterPro" id="IPR004374">
    <property type="entry name" value="PrfB"/>
</dbReference>
<comment type="function">
    <text evidence="1 7">Peptide chain release factor 2 directs the termination of translation in response to the peptide chain termination codons UGA and UAA.</text>
</comment>
<comment type="similarity">
    <text evidence="2 7">Belongs to the prokaryotic/mitochondrial release factor family.</text>
</comment>
<dbReference type="EMBL" id="BOOW01000008">
    <property type="protein sequence ID" value="GII91078.1"/>
    <property type="molecule type" value="Genomic_DNA"/>
</dbReference>
<comment type="subcellular location">
    <subcellularLocation>
        <location evidence="7">Cytoplasm</location>
    </subcellularLocation>
</comment>
<dbReference type="NCBIfam" id="TIGR00020">
    <property type="entry name" value="prfB"/>
    <property type="match status" value="1"/>
</dbReference>
<dbReference type="Gene3D" id="1.20.58.410">
    <property type="entry name" value="Release factor"/>
    <property type="match status" value="1"/>
</dbReference>
<keyword evidence="5 7" id="KW-0963">Cytoplasm</keyword>
<evidence type="ECO:0000313" key="11">
    <source>
        <dbReference type="Proteomes" id="UP000606172"/>
    </source>
</evidence>
<dbReference type="InterPro" id="IPR045853">
    <property type="entry name" value="Pep_chain_release_fac_I_sf"/>
</dbReference>
<comment type="caution">
    <text evidence="10">The sequence shown here is derived from an EMBL/GenBank/DDBJ whole genome shotgun (WGS) entry which is preliminary data.</text>
</comment>
<dbReference type="InterPro" id="IPR000352">
    <property type="entry name" value="Pep_chain_release_fac_I"/>
</dbReference>
<dbReference type="FunFam" id="3.30.160.20:FF:000010">
    <property type="entry name" value="Peptide chain release factor 2"/>
    <property type="match status" value="1"/>
</dbReference>
<evidence type="ECO:0000256" key="5">
    <source>
        <dbReference type="ARBA" id="ARBA00022490"/>
    </source>
</evidence>
<keyword evidence="11" id="KW-1185">Reference proteome</keyword>
<organism evidence="10 11">
    <name type="scientific">Sinosporangium siamense</name>
    <dbReference type="NCBI Taxonomy" id="1367973"/>
    <lineage>
        <taxon>Bacteria</taxon>
        <taxon>Bacillati</taxon>
        <taxon>Actinomycetota</taxon>
        <taxon>Actinomycetes</taxon>
        <taxon>Streptosporangiales</taxon>
        <taxon>Streptosporangiaceae</taxon>
        <taxon>Sinosporangium</taxon>
    </lineage>
</organism>
<keyword evidence="6 7" id="KW-0648">Protein biosynthesis</keyword>
<comment type="PTM">
    <text evidence="7">Methylated by PrmC. Methylation increases the termination efficiency of RF2.</text>
</comment>
<dbReference type="Proteomes" id="UP000606172">
    <property type="component" value="Unassembled WGS sequence"/>
</dbReference>
<dbReference type="SUPFAM" id="SSF75620">
    <property type="entry name" value="Release factor"/>
    <property type="match status" value="1"/>
</dbReference>
<feature type="domain" description="Prokaryotic-type class I peptide chain release factors" evidence="9">
    <location>
        <begin position="277"/>
        <end position="293"/>
    </location>
</feature>
<dbReference type="AlphaFoldDB" id="A0A919RBY0"/>
<accession>A0A919RBY0</accession>
<dbReference type="Gene3D" id="3.30.70.1660">
    <property type="match status" value="1"/>
</dbReference>
<keyword evidence="8" id="KW-0175">Coiled coil</keyword>
<dbReference type="HAMAP" id="MF_00094">
    <property type="entry name" value="Rel_fac_2"/>
    <property type="match status" value="1"/>
</dbReference>
<dbReference type="Pfam" id="PF03462">
    <property type="entry name" value="PCRF"/>
    <property type="match status" value="1"/>
</dbReference>
<evidence type="ECO:0000256" key="8">
    <source>
        <dbReference type="SAM" id="Coils"/>
    </source>
</evidence>
<dbReference type="PROSITE" id="PS00745">
    <property type="entry name" value="RF_PROK_I"/>
    <property type="match status" value="1"/>
</dbReference>
<evidence type="ECO:0000256" key="3">
    <source>
        <dbReference type="ARBA" id="ARBA00019192"/>
    </source>
</evidence>
<dbReference type="PANTHER" id="PTHR43116">
    <property type="entry name" value="PEPTIDE CHAIN RELEASE FACTOR 2"/>
    <property type="match status" value="1"/>
</dbReference>
<feature type="coiled-coil region" evidence="8">
    <location>
        <begin position="118"/>
        <end position="148"/>
    </location>
</feature>
<proteinExistence type="inferred from homology"/>
<dbReference type="Gene3D" id="3.30.160.20">
    <property type="match status" value="1"/>
</dbReference>
<keyword evidence="4 7" id="KW-0488">Methylation</keyword>
<dbReference type="GO" id="GO:0016149">
    <property type="term" value="F:translation release factor activity, codon specific"/>
    <property type="evidence" value="ECO:0007669"/>
    <property type="project" value="UniProtKB-UniRule"/>
</dbReference>
<evidence type="ECO:0000256" key="1">
    <source>
        <dbReference type="ARBA" id="ARBA00002613"/>
    </source>
</evidence>
<gene>
    <name evidence="7 10" type="primary">prfB</name>
    <name evidence="10" type="ORF">Ssi02_13090</name>
</gene>
<evidence type="ECO:0000256" key="2">
    <source>
        <dbReference type="ARBA" id="ARBA00010835"/>
    </source>
</evidence>
<dbReference type="Pfam" id="PF00472">
    <property type="entry name" value="RF-1"/>
    <property type="match status" value="1"/>
</dbReference>
<feature type="modified residue" description="N5-methylglutamine" evidence="7">
    <location>
        <position position="284"/>
    </location>
</feature>
<sequence>MIAPIASPDPARAPMLVAVACQTGVGGRVPFTDVAGIDPFEEINELAGTLKGIQDVLDLDSMRRQLDELGEQAAAPDLWNDPEQAQKVTSKLSHLQGELNRVEGLIRRLDDLGVLYELAQAEDDEETREEALRELSALRRDIGALEVRTLLSGEYDSREALITINSQAGGVDAADWAQMLLRMYLRWAERKGHTTEVYETSYAEEAGIKSATFTVKAPYAYGTLRGEHGTHRLVRISPFDNQGRRQTSFAGVDVVPVVEQTDHIDINEDELRVDVYRSSGPGGQGVNTTDSAVRITHMPTGIVVSCQNERSQLQNKATAMAVLQAKLLERKRQEEADKMSELRGESTTSWGTQIRNYVLHPYQIVKDLRTTVEAGNPTAVLDGDLDEFIEAEIRWARRREQGLADD</sequence>
<dbReference type="PANTHER" id="PTHR43116:SF3">
    <property type="entry name" value="CLASS I PEPTIDE CHAIN RELEASE FACTOR"/>
    <property type="match status" value="1"/>
</dbReference>
<name>A0A919RBY0_9ACTN</name>
<dbReference type="SMART" id="SM00937">
    <property type="entry name" value="PCRF"/>
    <property type="match status" value="1"/>
</dbReference>
<reference evidence="10" key="1">
    <citation type="submission" date="2021-01" db="EMBL/GenBank/DDBJ databases">
        <title>Whole genome shotgun sequence of Sinosporangium siamense NBRC 109515.</title>
        <authorList>
            <person name="Komaki H."/>
            <person name="Tamura T."/>
        </authorList>
    </citation>
    <scope>NUCLEOTIDE SEQUENCE</scope>
    <source>
        <strain evidence="10">NBRC 109515</strain>
    </source>
</reference>
<evidence type="ECO:0000313" key="10">
    <source>
        <dbReference type="EMBL" id="GII91078.1"/>
    </source>
</evidence>
<evidence type="ECO:0000256" key="6">
    <source>
        <dbReference type="ARBA" id="ARBA00022917"/>
    </source>
</evidence>
<evidence type="ECO:0000259" key="9">
    <source>
        <dbReference type="PROSITE" id="PS00745"/>
    </source>
</evidence>
<dbReference type="GO" id="GO:0005737">
    <property type="term" value="C:cytoplasm"/>
    <property type="evidence" value="ECO:0007669"/>
    <property type="project" value="UniProtKB-SubCell"/>
</dbReference>
<evidence type="ECO:0000256" key="4">
    <source>
        <dbReference type="ARBA" id="ARBA00022481"/>
    </source>
</evidence>
<dbReference type="InterPro" id="IPR005139">
    <property type="entry name" value="PCRF"/>
</dbReference>
<protein>
    <recommendedName>
        <fullName evidence="3 7">Peptide chain release factor 2</fullName>
        <shortName evidence="7">RF-2</shortName>
    </recommendedName>
</protein>
<evidence type="ECO:0000256" key="7">
    <source>
        <dbReference type="HAMAP-Rule" id="MF_00094"/>
    </source>
</evidence>